<evidence type="ECO:0000313" key="3">
    <source>
        <dbReference type="Proteomes" id="UP001341840"/>
    </source>
</evidence>
<reference evidence="2 3" key="1">
    <citation type="journal article" date="2023" name="Plants (Basel)">
        <title>Bridging the Gap: Combining Genomics and Transcriptomics Approaches to Understand Stylosanthes scabra, an Orphan Legume from the Brazilian Caatinga.</title>
        <authorList>
            <person name="Ferreira-Neto J.R.C."/>
            <person name="da Silva M.D."/>
            <person name="Binneck E."/>
            <person name="de Melo N.F."/>
            <person name="da Silva R.H."/>
            <person name="de Melo A.L.T.M."/>
            <person name="Pandolfi V."/>
            <person name="Bustamante F.O."/>
            <person name="Brasileiro-Vidal A.C."/>
            <person name="Benko-Iseppon A.M."/>
        </authorList>
    </citation>
    <scope>NUCLEOTIDE SEQUENCE [LARGE SCALE GENOMIC DNA]</scope>
    <source>
        <tissue evidence="2">Leaves</tissue>
    </source>
</reference>
<proteinExistence type="predicted"/>
<feature type="region of interest" description="Disordered" evidence="1">
    <location>
        <begin position="81"/>
        <end position="130"/>
    </location>
</feature>
<evidence type="ECO:0000256" key="1">
    <source>
        <dbReference type="SAM" id="MobiDB-lite"/>
    </source>
</evidence>
<keyword evidence="3" id="KW-1185">Reference proteome</keyword>
<organism evidence="2 3">
    <name type="scientific">Stylosanthes scabra</name>
    <dbReference type="NCBI Taxonomy" id="79078"/>
    <lineage>
        <taxon>Eukaryota</taxon>
        <taxon>Viridiplantae</taxon>
        <taxon>Streptophyta</taxon>
        <taxon>Embryophyta</taxon>
        <taxon>Tracheophyta</taxon>
        <taxon>Spermatophyta</taxon>
        <taxon>Magnoliopsida</taxon>
        <taxon>eudicotyledons</taxon>
        <taxon>Gunneridae</taxon>
        <taxon>Pentapetalae</taxon>
        <taxon>rosids</taxon>
        <taxon>fabids</taxon>
        <taxon>Fabales</taxon>
        <taxon>Fabaceae</taxon>
        <taxon>Papilionoideae</taxon>
        <taxon>50 kb inversion clade</taxon>
        <taxon>dalbergioids sensu lato</taxon>
        <taxon>Dalbergieae</taxon>
        <taxon>Pterocarpus clade</taxon>
        <taxon>Stylosanthes</taxon>
    </lineage>
</organism>
<feature type="compositionally biased region" description="Low complexity" evidence="1">
    <location>
        <begin position="91"/>
        <end position="106"/>
    </location>
</feature>
<name>A0ABU6UNY8_9FABA</name>
<gene>
    <name evidence="2" type="ORF">PIB30_075875</name>
</gene>
<evidence type="ECO:0000313" key="2">
    <source>
        <dbReference type="EMBL" id="MED6163007.1"/>
    </source>
</evidence>
<protein>
    <submittedName>
        <fullName evidence="2">Uncharacterized protein</fullName>
    </submittedName>
</protein>
<dbReference type="EMBL" id="JASCZI010121808">
    <property type="protein sequence ID" value="MED6163007.1"/>
    <property type="molecule type" value="Genomic_DNA"/>
</dbReference>
<comment type="caution">
    <text evidence="2">The sequence shown here is derived from an EMBL/GenBank/DDBJ whole genome shotgun (WGS) entry which is preliminary data.</text>
</comment>
<accession>A0ABU6UNY8</accession>
<dbReference type="Proteomes" id="UP001341840">
    <property type="component" value="Unassembled WGS sequence"/>
</dbReference>
<sequence>MADNNQHFKVRATSAAKGVFEVTPSESTILAKSLVYIAAMLKKIKEEQAVNSKPLTQHANTSKQVPVKHCDECPQLQEDHTIAASHNFYDNQQSPPNNRQYYPQPQGWRDNQQYRWNPPQQPQQTQFRQP</sequence>